<evidence type="ECO:0000313" key="6">
    <source>
        <dbReference type="EMBL" id="KAK4575858.1"/>
    </source>
</evidence>
<keyword evidence="3" id="KW-0677">Repeat</keyword>
<dbReference type="PANTHER" id="PTHR48060:SF22">
    <property type="entry name" value="INACTIVE LRR RECEPTOR-LIKE SERINE_THREONINE-PROTEIN KINASE BIR2"/>
    <property type="match status" value="1"/>
</dbReference>
<feature type="chain" id="PRO_5042983259" description="Leucine-rich repeat-containing N-terminal plant-type domain-containing protein" evidence="4">
    <location>
        <begin position="25"/>
        <end position="93"/>
    </location>
</feature>
<evidence type="ECO:0000256" key="4">
    <source>
        <dbReference type="SAM" id="SignalP"/>
    </source>
</evidence>
<sequence>MSRPPIYPFILLFCFLHLPSGIQSNDLQILMKLKAALQTSNTNVFSSWESGNSICNFTGISCNSDHSITEIELSYQNLTGVLPVDSICQLQSL</sequence>
<dbReference type="InterPro" id="IPR053211">
    <property type="entry name" value="DNA_repair-toleration"/>
</dbReference>
<dbReference type="EMBL" id="JAXUIC010000008">
    <property type="protein sequence ID" value="KAK4575858.1"/>
    <property type="molecule type" value="Genomic_DNA"/>
</dbReference>
<proteinExistence type="predicted"/>
<feature type="domain" description="Leucine-rich repeat-containing N-terminal plant-type" evidence="5">
    <location>
        <begin position="24"/>
        <end position="63"/>
    </location>
</feature>
<keyword evidence="7" id="KW-1185">Reference proteome</keyword>
<evidence type="ECO:0000256" key="1">
    <source>
        <dbReference type="ARBA" id="ARBA00022614"/>
    </source>
</evidence>
<protein>
    <recommendedName>
        <fullName evidence="5">Leucine-rich repeat-containing N-terminal plant-type domain-containing protein</fullName>
    </recommendedName>
</protein>
<dbReference type="Proteomes" id="UP001324115">
    <property type="component" value="Unassembled WGS sequence"/>
</dbReference>
<feature type="signal peptide" evidence="4">
    <location>
        <begin position="1"/>
        <end position="24"/>
    </location>
</feature>
<dbReference type="PANTHER" id="PTHR48060">
    <property type="entry name" value="DNA DAMAGE-REPAIR/TOLERATION PROTEIN DRT100"/>
    <property type="match status" value="1"/>
</dbReference>
<dbReference type="InterPro" id="IPR013210">
    <property type="entry name" value="LRR_N_plant-typ"/>
</dbReference>
<gene>
    <name evidence="6" type="ORF">RGQ29_026707</name>
</gene>
<evidence type="ECO:0000256" key="2">
    <source>
        <dbReference type="ARBA" id="ARBA00022729"/>
    </source>
</evidence>
<dbReference type="Gene3D" id="3.80.10.10">
    <property type="entry name" value="Ribonuclease Inhibitor"/>
    <property type="match status" value="1"/>
</dbReference>
<dbReference type="Pfam" id="PF08263">
    <property type="entry name" value="LRRNT_2"/>
    <property type="match status" value="1"/>
</dbReference>
<keyword evidence="1" id="KW-0433">Leucine-rich repeat</keyword>
<organism evidence="6 7">
    <name type="scientific">Quercus rubra</name>
    <name type="common">Northern red oak</name>
    <name type="synonym">Quercus borealis</name>
    <dbReference type="NCBI Taxonomy" id="3512"/>
    <lineage>
        <taxon>Eukaryota</taxon>
        <taxon>Viridiplantae</taxon>
        <taxon>Streptophyta</taxon>
        <taxon>Embryophyta</taxon>
        <taxon>Tracheophyta</taxon>
        <taxon>Spermatophyta</taxon>
        <taxon>Magnoliopsida</taxon>
        <taxon>eudicotyledons</taxon>
        <taxon>Gunneridae</taxon>
        <taxon>Pentapetalae</taxon>
        <taxon>rosids</taxon>
        <taxon>fabids</taxon>
        <taxon>Fagales</taxon>
        <taxon>Fagaceae</taxon>
        <taxon>Quercus</taxon>
    </lineage>
</organism>
<comment type="caution">
    <text evidence="6">The sequence shown here is derived from an EMBL/GenBank/DDBJ whole genome shotgun (WGS) entry which is preliminary data.</text>
</comment>
<name>A0AAN7IJI0_QUERU</name>
<evidence type="ECO:0000259" key="5">
    <source>
        <dbReference type="Pfam" id="PF08263"/>
    </source>
</evidence>
<keyword evidence="2 4" id="KW-0732">Signal</keyword>
<dbReference type="InterPro" id="IPR032675">
    <property type="entry name" value="LRR_dom_sf"/>
</dbReference>
<dbReference type="AlphaFoldDB" id="A0AAN7IJI0"/>
<dbReference type="SUPFAM" id="SSF52058">
    <property type="entry name" value="L domain-like"/>
    <property type="match status" value="1"/>
</dbReference>
<reference evidence="6 7" key="1">
    <citation type="journal article" date="2023" name="G3 (Bethesda)">
        <title>A haplotype-resolved chromosome-scale genome for Quercus rubra L. provides insights into the genetics of adaptive traits for red oak species.</title>
        <authorList>
            <person name="Kapoor B."/>
            <person name="Jenkins J."/>
            <person name="Schmutz J."/>
            <person name="Zhebentyayeva T."/>
            <person name="Kuelheim C."/>
            <person name="Coggeshall M."/>
            <person name="Heim C."/>
            <person name="Lasky J.R."/>
            <person name="Leites L."/>
            <person name="Islam-Faridi N."/>
            <person name="Romero-Severson J."/>
            <person name="DeLeo V.L."/>
            <person name="Lucas S.M."/>
            <person name="Lazic D."/>
            <person name="Gailing O."/>
            <person name="Carlson J."/>
            <person name="Staton M."/>
        </authorList>
    </citation>
    <scope>NUCLEOTIDE SEQUENCE [LARGE SCALE GENOMIC DNA]</scope>
    <source>
        <strain evidence="6">Pseudo-F2</strain>
    </source>
</reference>
<evidence type="ECO:0000313" key="7">
    <source>
        <dbReference type="Proteomes" id="UP001324115"/>
    </source>
</evidence>
<evidence type="ECO:0000256" key="3">
    <source>
        <dbReference type="ARBA" id="ARBA00022737"/>
    </source>
</evidence>
<accession>A0AAN7IJI0</accession>